<reference evidence="2 3" key="1">
    <citation type="journal article" date="2013" name="Curr. Biol.">
        <title>The Genome of the Foraminiferan Reticulomyxa filosa.</title>
        <authorList>
            <person name="Glockner G."/>
            <person name="Hulsmann N."/>
            <person name="Schleicher M."/>
            <person name="Noegel A.A."/>
            <person name="Eichinger L."/>
            <person name="Gallinger C."/>
            <person name="Pawlowski J."/>
            <person name="Sierra R."/>
            <person name="Euteneuer U."/>
            <person name="Pillet L."/>
            <person name="Moustafa A."/>
            <person name="Platzer M."/>
            <person name="Groth M."/>
            <person name="Szafranski K."/>
            <person name="Schliwa M."/>
        </authorList>
    </citation>
    <scope>NUCLEOTIDE SEQUENCE [LARGE SCALE GENOMIC DNA]</scope>
</reference>
<evidence type="ECO:0000256" key="1">
    <source>
        <dbReference type="SAM" id="MobiDB-lite"/>
    </source>
</evidence>
<evidence type="ECO:0000313" key="2">
    <source>
        <dbReference type="EMBL" id="ETO22490.1"/>
    </source>
</evidence>
<comment type="caution">
    <text evidence="2">The sequence shown here is derived from an EMBL/GenBank/DDBJ whole genome shotgun (WGS) entry which is preliminary data.</text>
</comment>
<feature type="region of interest" description="Disordered" evidence="1">
    <location>
        <begin position="99"/>
        <end position="125"/>
    </location>
</feature>
<organism evidence="2 3">
    <name type="scientific">Reticulomyxa filosa</name>
    <dbReference type="NCBI Taxonomy" id="46433"/>
    <lineage>
        <taxon>Eukaryota</taxon>
        <taxon>Sar</taxon>
        <taxon>Rhizaria</taxon>
        <taxon>Retaria</taxon>
        <taxon>Foraminifera</taxon>
        <taxon>Monothalamids</taxon>
        <taxon>Reticulomyxidae</taxon>
        <taxon>Reticulomyxa</taxon>
    </lineage>
</organism>
<dbReference type="Proteomes" id="UP000023152">
    <property type="component" value="Unassembled WGS sequence"/>
</dbReference>
<name>X6N890_RETFI</name>
<feature type="compositionally biased region" description="Basic and acidic residues" evidence="1">
    <location>
        <begin position="105"/>
        <end position="125"/>
    </location>
</feature>
<gene>
    <name evidence="2" type="ORF">RFI_14705</name>
</gene>
<dbReference type="AlphaFoldDB" id="X6N890"/>
<protein>
    <submittedName>
        <fullName evidence="2">Uncharacterized protein</fullName>
    </submittedName>
</protein>
<sequence>MLILYWVMDEYYRKQVSFAYQRDLLWYKEVVMPPFWTFSPIATTRYGNPAAPIIMQRDTHGPSLSFFFLLNGGEEDAYGHVDYWKFDWNVDGHIHPSLRKKHKDGHHDSHHHDDHGHEKHDDNKQPCRYKNTALKKKSFCCCYNIELGVVNVTNRFTKKKQNKTKQNNYYSQPCDAEFDFELFFEGTKNKGHLFLTF</sequence>
<accession>X6N890</accession>
<dbReference type="EMBL" id="ASPP01010683">
    <property type="protein sequence ID" value="ETO22490.1"/>
    <property type="molecule type" value="Genomic_DNA"/>
</dbReference>
<proteinExistence type="predicted"/>
<keyword evidence="3" id="KW-1185">Reference proteome</keyword>
<evidence type="ECO:0000313" key="3">
    <source>
        <dbReference type="Proteomes" id="UP000023152"/>
    </source>
</evidence>